<organism evidence="1 2">
    <name type="scientific">Leifsonia naganoensis</name>
    <dbReference type="NCBI Taxonomy" id="150025"/>
    <lineage>
        <taxon>Bacteria</taxon>
        <taxon>Bacillati</taxon>
        <taxon>Actinomycetota</taxon>
        <taxon>Actinomycetes</taxon>
        <taxon>Micrococcales</taxon>
        <taxon>Microbacteriaceae</taxon>
        <taxon>Leifsonia</taxon>
    </lineage>
</organism>
<keyword evidence="2" id="KW-1185">Reference proteome</keyword>
<evidence type="ECO:0000313" key="1">
    <source>
        <dbReference type="EMBL" id="NYK09923.1"/>
    </source>
</evidence>
<dbReference type="AlphaFoldDB" id="A0A853DQN4"/>
<evidence type="ECO:0000313" key="2">
    <source>
        <dbReference type="Proteomes" id="UP000521075"/>
    </source>
</evidence>
<name>A0A853DQN4_9MICO</name>
<protein>
    <submittedName>
        <fullName evidence="1">Uncharacterized protein</fullName>
    </submittedName>
</protein>
<sequence length="215" mass="22247">MTSPSPSARAVAFRGRKRALLGVGALLGIGALCSTAAFTDSSSVLTHLDGRTNYIALQTSAAEAGAELAAWPSEAENASFTLDLNGDRLLEPGVPHTFRMAVRNASPRLAADVTMTITRPNAGATDARDSLRLFQALQFTVREGGEVVINQAGAASTAELTRRLPDSVDAGGVRMFEIDVTLPAGAAADLAGLRTAVQVAFTGTSTDPSARSAFE</sequence>
<dbReference type="Proteomes" id="UP000521075">
    <property type="component" value="Unassembled WGS sequence"/>
</dbReference>
<dbReference type="EMBL" id="JACCHJ010000001">
    <property type="protein sequence ID" value="NYK09923.1"/>
    <property type="molecule type" value="Genomic_DNA"/>
</dbReference>
<gene>
    <name evidence="1" type="ORF">HNR14_001804</name>
</gene>
<dbReference type="RefSeq" id="WP_179700764.1">
    <property type="nucleotide sequence ID" value="NZ_BAAAHA010000011.1"/>
</dbReference>
<accession>A0A853DQN4</accession>
<reference evidence="1 2" key="1">
    <citation type="submission" date="2020-07" db="EMBL/GenBank/DDBJ databases">
        <title>Sequencing the genomes of 1000 actinobacteria strains.</title>
        <authorList>
            <person name="Klenk H.-P."/>
        </authorList>
    </citation>
    <scope>NUCLEOTIDE SEQUENCE [LARGE SCALE GENOMIC DNA]</scope>
    <source>
        <strain evidence="1 2">DSM 15166</strain>
    </source>
</reference>
<proteinExistence type="predicted"/>
<comment type="caution">
    <text evidence="1">The sequence shown here is derived from an EMBL/GenBank/DDBJ whole genome shotgun (WGS) entry which is preliminary data.</text>
</comment>